<keyword evidence="6 11" id="KW-0479">Metal-binding</keyword>
<dbReference type="GO" id="GO:0006094">
    <property type="term" value="P:gluconeogenesis"/>
    <property type="evidence" value="ECO:0007669"/>
    <property type="project" value="UniProtKB-KW"/>
</dbReference>
<keyword evidence="9 11" id="KW-0456">Lyase</keyword>
<dbReference type="Pfam" id="PF03313">
    <property type="entry name" value="SDH_alpha"/>
    <property type="match status" value="1"/>
</dbReference>
<evidence type="ECO:0000256" key="10">
    <source>
        <dbReference type="ARBA" id="ARBA00049406"/>
    </source>
</evidence>
<dbReference type="GO" id="GO:0046872">
    <property type="term" value="F:metal ion binding"/>
    <property type="evidence" value="ECO:0007669"/>
    <property type="project" value="UniProtKB-KW"/>
</dbReference>
<comment type="pathway">
    <text evidence="2">Carbohydrate biosynthesis; gluconeogenesis.</text>
</comment>
<comment type="similarity">
    <text evidence="3 11">Belongs to the iron-sulfur dependent L-serine dehydratase family.</text>
</comment>
<keyword evidence="7 11" id="KW-0408">Iron</keyword>
<evidence type="ECO:0000259" key="12">
    <source>
        <dbReference type="Pfam" id="PF03313"/>
    </source>
</evidence>
<evidence type="ECO:0000259" key="13">
    <source>
        <dbReference type="Pfam" id="PF03315"/>
    </source>
</evidence>
<name>A0AAU7NYF2_9GAMM</name>
<dbReference type="NCBIfam" id="TIGR00720">
    <property type="entry name" value="sda_mono"/>
    <property type="match status" value="1"/>
</dbReference>
<comment type="catalytic activity">
    <reaction evidence="10 11">
        <text>L-serine = pyruvate + NH4(+)</text>
        <dbReference type="Rhea" id="RHEA:19169"/>
        <dbReference type="ChEBI" id="CHEBI:15361"/>
        <dbReference type="ChEBI" id="CHEBI:28938"/>
        <dbReference type="ChEBI" id="CHEBI:33384"/>
        <dbReference type="EC" id="4.3.1.17"/>
    </reaction>
</comment>
<dbReference type="GO" id="GO:0003941">
    <property type="term" value="F:L-serine ammonia-lyase activity"/>
    <property type="evidence" value="ECO:0007669"/>
    <property type="project" value="UniProtKB-UniRule"/>
</dbReference>
<reference evidence="14 15" key="1">
    <citation type="journal article" date="2024" name="Microbiology">
        <title>Methylomarinum rosea sp. nov., a novel halophilic methanotrophic bacterium from the hypersaline Lake Elton.</title>
        <authorList>
            <person name="Suleimanov R.Z."/>
            <person name="Oshkin I.Y."/>
            <person name="Danilova O.V."/>
            <person name="Suzina N.E."/>
            <person name="Dedysh S.N."/>
        </authorList>
    </citation>
    <scope>NUCLEOTIDE SEQUENCE [LARGE SCALE GENOMIC DNA]</scope>
    <source>
        <strain evidence="14 15">Ch1-1</strain>
    </source>
</reference>
<dbReference type="InterPro" id="IPR005131">
    <property type="entry name" value="Ser_deHydtase_bsu"/>
</dbReference>
<dbReference type="SUPFAM" id="SSF143548">
    <property type="entry name" value="Serine metabolism enzymes domain"/>
    <property type="match status" value="1"/>
</dbReference>
<dbReference type="InterPro" id="IPR004644">
    <property type="entry name" value="Fe-S_L-Ser_mono"/>
</dbReference>
<comment type="cofactor">
    <cofactor evidence="1 11">
        <name>[4Fe-4S] cluster</name>
        <dbReference type="ChEBI" id="CHEBI:49883"/>
    </cofactor>
</comment>
<keyword evidence="5 11" id="KW-0004">4Fe-4S</keyword>
<feature type="domain" description="Serine dehydratase beta chain" evidence="13">
    <location>
        <begin position="4"/>
        <end position="153"/>
    </location>
</feature>
<dbReference type="EC" id="4.3.1.17" evidence="11"/>
<evidence type="ECO:0000256" key="3">
    <source>
        <dbReference type="ARBA" id="ARBA00008636"/>
    </source>
</evidence>
<evidence type="ECO:0000256" key="9">
    <source>
        <dbReference type="ARBA" id="ARBA00023239"/>
    </source>
</evidence>
<evidence type="ECO:0000256" key="11">
    <source>
        <dbReference type="RuleBase" id="RU366059"/>
    </source>
</evidence>
<dbReference type="PANTHER" id="PTHR30182">
    <property type="entry name" value="L-SERINE DEHYDRATASE"/>
    <property type="match status" value="1"/>
</dbReference>
<dbReference type="AlphaFoldDB" id="A0AAU7NYF2"/>
<dbReference type="Gene3D" id="3.30.1330.90">
    <property type="entry name" value="D-3-phosphoglycerate dehydrogenase, domain 3"/>
    <property type="match status" value="1"/>
</dbReference>
<evidence type="ECO:0000256" key="2">
    <source>
        <dbReference type="ARBA" id="ARBA00004742"/>
    </source>
</evidence>
<dbReference type="InterPro" id="IPR051318">
    <property type="entry name" value="Fe-S_L-Ser"/>
</dbReference>
<keyword evidence="8 11" id="KW-0411">Iron-sulfur</keyword>
<sequence length="455" mass="49056">MPISVFDIFKIGIGPSSSHTVGPMRAARLFAEQLQEQHRLEQVTRLKIDLFGSLGATGKGHGTNKAILLGLEGEKPDQIAPDTIPARLDAIRNQKRLQLLHKTAVPFDEDTDLHYHLKALPFHANGMRFSAFSGTEILLKKDYFSIGGGFISSGEIPQAADNGGENCLPYPFKSSDELLKLCLLHKCSISTIMLNNEKAWLSQQEIRENLLAIWAVMQACVQRGIKQQGILPGGLNVKRRAADLYKQLQEESEKNPVPLGQLDWVNMFALAVSEENAAGGRVVTAPTNGAAGIIPAVLHYYWQFCHNANEEGVVRFLLTAGAFAILYKENASISGAEVGCQGEVGVACSMAAGALTEILGGNPEQVENAAEIGMEHNLGLTCDPIGGLVQIPCIERNAMGAVKAINAARMALRGTGTHLVSLDKVIKTMRETGADMQSKYKETSQGGLAVNVTEC</sequence>
<keyword evidence="15" id="KW-1185">Reference proteome</keyword>
<evidence type="ECO:0000256" key="5">
    <source>
        <dbReference type="ARBA" id="ARBA00022485"/>
    </source>
</evidence>
<evidence type="ECO:0000256" key="7">
    <source>
        <dbReference type="ARBA" id="ARBA00023004"/>
    </source>
</evidence>
<dbReference type="GO" id="GO:0009063">
    <property type="term" value="P:amino acid catabolic process"/>
    <property type="evidence" value="ECO:0007669"/>
    <property type="project" value="UniProtKB-ARBA"/>
</dbReference>
<dbReference type="GO" id="GO:0051539">
    <property type="term" value="F:4 iron, 4 sulfur cluster binding"/>
    <property type="evidence" value="ECO:0007669"/>
    <property type="project" value="UniProtKB-UniRule"/>
</dbReference>
<evidence type="ECO:0000313" key="15">
    <source>
        <dbReference type="Proteomes" id="UP001225378"/>
    </source>
</evidence>
<keyword evidence="4 11" id="KW-0312">Gluconeogenesis</keyword>
<dbReference type="PANTHER" id="PTHR30182:SF1">
    <property type="entry name" value="L-SERINE DEHYDRATASE 1"/>
    <property type="match status" value="1"/>
</dbReference>
<dbReference type="FunFam" id="3.30.1330.90:FF:000001">
    <property type="entry name" value="L-serine ammonia-lyase 1"/>
    <property type="match status" value="1"/>
</dbReference>
<dbReference type="Pfam" id="PF03315">
    <property type="entry name" value="SDH_beta"/>
    <property type="match status" value="1"/>
</dbReference>
<dbReference type="EMBL" id="CP157743">
    <property type="protein sequence ID" value="XBS21656.1"/>
    <property type="molecule type" value="Genomic_DNA"/>
</dbReference>
<organism evidence="14 15">
    <name type="scientific">Methylomarinum roseum</name>
    <dbReference type="NCBI Taxonomy" id="3067653"/>
    <lineage>
        <taxon>Bacteria</taxon>
        <taxon>Pseudomonadati</taxon>
        <taxon>Pseudomonadota</taxon>
        <taxon>Gammaproteobacteria</taxon>
        <taxon>Methylococcales</taxon>
        <taxon>Methylococcaceae</taxon>
        <taxon>Methylomarinum</taxon>
    </lineage>
</organism>
<dbReference type="InterPro" id="IPR029009">
    <property type="entry name" value="ASB_dom_sf"/>
</dbReference>
<evidence type="ECO:0000256" key="1">
    <source>
        <dbReference type="ARBA" id="ARBA00001966"/>
    </source>
</evidence>
<dbReference type="InterPro" id="IPR005130">
    <property type="entry name" value="Ser_deHydtase-like_asu"/>
</dbReference>
<protein>
    <recommendedName>
        <fullName evidence="11">L-serine dehydratase</fullName>
        <ecNumber evidence="11">4.3.1.17</ecNumber>
    </recommendedName>
</protein>
<evidence type="ECO:0000256" key="4">
    <source>
        <dbReference type="ARBA" id="ARBA00022432"/>
    </source>
</evidence>
<dbReference type="RefSeq" id="WP_349432273.1">
    <property type="nucleotide sequence ID" value="NZ_CP157743.1"/>
</dbReference>
<proteinExistence type="inferred from homology"/>
<dbReference type="KEGG" id="mech:Q9L42_005900"/>
<accession>A0AAU7NYF2</accession>
<evidence type="ECO:0000256" key="6">
    <source>
        <dbReference type="ARBA" id="ARBA00022723"/>
    </source>
</evidence>
<dbReference type="Proteomes" id="UP001225378">
    <property type="component" value="Chromosome"/>
</dbReference>
<feature type="domain" description="Serine dehydratase-like alpha subunit" evidence="12">
    <location>
        <begin position="185"/>
        <end position="449"/>
    </location>
</feature>
<evidence type="ECO:0000256" key="8">
    <source>
        <dbReference type="ARBA" id="ARBA00023014"/>
    </source>
</evidence>
<evidence type="ECO:0000313" key="14">
    <source>
        <dbReference type="EMBL" id="XBS21656.1"/>
    </source>
</evidence>
<gene>
    <name evidence="14" type="ORF">Q9L42_005900</name>
</gene>